<feature type="region of interest" description="Disordered" evidence="1">
    <location>
        <begin position="1"/>
        <end position="61"/>
    </location>
</feature>
<dbReference type="Proteomes" id="UP001596337">
    <property type="component" value="Unassembled WGS sequence"/>
</dbReference>
<sequence>MTRRVSLPGATELFFRTTAPSESSGTDSSGGSTGKTAPAPRGNEEGSATDRRAAPRKKHDSKITVYLSSEQLLALEQARLALRATHDLAVDRGRLVREAVAVMLEDFEVNGEDSVLVRRLRIEEDEHGAQARLG</sequence>
<evidence type="ECO:0000313" key="3">
    <source>
        <dbReference type="Proteomes" id="UP001596337"/>
    </source>
</evidence>
<organism evidence="2 3">
    <name type="scientific">Haloechinothrix salitolerans</name>
    <dbReference type="NCBI Taxonomy" id="926830"/>
    <lineage>
        <taxon>Bacteria</taxon>
        <taxon>Bacillati</taxon>
        <taxon>Actinomycetota</taxon>
        <taxon>Actinomycetes</taxon>
        <taxon>Pseudonocardiales</taxon>
        <taxon>Pseudonocardiaceae</taxon>
        <taxon>Haloechinothrix</taxon>
    </lineage>
</organism>
<keyword evidence="3" id="KW-1185">Reference proteome</keyword>
<reference evidence="3" key="1">
    <citation type="journal article" date="2019" name="Int. J. Syst. Evol. Microbiol.">
        <title>The Global Catalogue of Microorganisms (GCM) 10K type strain sequencing project: providing services to taxonomists for standard genome sequencing and annotation.</title>
        <authorList>
            <consortium name="The Broad Institute Genomics Platform"/>
            <consortium name="The Broad Institute Genome Sequencing Center for Infectious Disease"/>
            <person name="Wu L."/>
            <person name="Ma J."/>
        </authorList>
    </citation>
    <scope>NUCLEOTIDE SEQUENCE [LARGE SCALE GENOMIC DNA]</scope>
    <source>
        <strain evidence="3">KCTC 32255</strain>
    </source>
</reference>
<evidence type="ECO:0000256" key="1">
    <source>
        <dbReference type="SAM" id="MobiDB-lite"/>
    </source>
</evidence>
<dbReference type="EMBL" id="JBHSXX010000001">
    <property type="protein sequence ID" value="MFC6868479.1"/>
    <property type="molecule type" value="Genomic_DNA"/>
</dbReference>
<name>A0ABW2C0V3_9PSEU</name>
<evidence type="ECO:0000313" key="2">
    <source>
        <dbReference type="EMBL" id="MFC6868479.1"/>
    </source>
</evidence>
<feature type="compositionally biased region" description="Basic and acidic residues" evidence="1">
    <location>
        <begin position="42"/>
        <end position="53"/>
    </location>
</feature>
<comment type="caution">
    <text evidence="2">The sequence shown here is derived from an EMBL/GenBank/DDBJ whole genome shotgun (WGS) entry which is preliminary data.</text>
</comment>
<proteinExistence type="predicted"/>
<accession>A0ABW2C0V3</accession>
<dbReference type="RefSeq" id="WP_345399570.1">
    <property type="nucleotide sequence ID" value="NZ_BAABLA010000091.1"/>
</dbReference>
<protein>
    <submittedName>
        <fullName evidence="2">Cobyrinic acid a,c-diamide synthase</fullName>
    </submittedName>
</protein>
<feature type="compositionally biased region" description="Low complexity" evidence="1">
    <location>
        <begin position="18"/>
        <end position="36"/>
    </location>
</feature>
<gene>
    <name evidence="2" type="ORF">ACFQGD_15160</name>
</gene>